<dbReference type="EMBL" id="DSIY01000036">
    <property type="protein sequence ID" value="HEG90126.1"/>
    <property type="molecule type" value="Genomic_DNA"/>
</dbReference>
<keyword evidence="3" id="KW-0378">Hydrolase</keyword>
<organism evidence="3">
    <name type="scientific">Thermorudis peleae</name>
    <dbReference type="NCBI Taxonomy" id="1382356"/>
    <lineage>
        <taxon>Bacteria</taxon>
        <taxon>Pseudomonadati</taxon>
        <taxon>Thermomicrobiota</taxon>
        <taxon>Thermomicrobia</taxon>
        <taxon>Thermomicrobia incertae sedis</taxon>
        <taxon>Thermorudis</taxon>
    </lineage>
</organism>
<dbReference type="SUPFAM" id="SSF53474">
    <property type="entry name" value="alpha/beta-Hydrolases"/>
    <property type="match status" value="1"/>
</dbReference>
<feature type="region of interest" description="Disordered" evidence="1">
    <location>
        <begin position="258"/>
        <end position="278"/>
    </location>
</feature>
<protein>
    <submittedName>
        <fullName evidence="3">Alpha/beta fold hydrolase</fullName>
    </submittedName>
</protein>
<dbReference type="AlphaFoldDB" id="A0A831TEJ6"/>
<gene>
    <name evidence="3" type="ORF">ENP34_01570</name>
</gene>
<dbReference type="PANTHER" id="PTHR43433">
    <property type="entry name" value="HYDROLASE, ALPHA/BETA FOLD FAMILY PROTEIN"/>
    <property type="match status" value="1"/>
</dbReference>
<proteinExistence type="predicted"/>
<dbReference type="Gene3D" id="3.40.50.1820">
    <property type="entry name" value="alpha/beta hydrolase"/>
    <property type="match status" value="1"/>
</dbReference>
<dbReference type="GO" id="GO:0046503">
    <property type="term" value="P:glycerolipid catabolic process"/>
    <property type="evidence" value="ECO:0007669"/>
    <property type="project" value="TreeGrafter"/>
</dbReference>
<evidence type="ECO:0000256" key="1">
    <source>
        <dbReference type="SAM" id="MobiDB-lite"/>
    </source>
</evidence>
<reference evidence="3" key="1">
    <citation type="journal article" date="2020" name="mSystems">
        <title>Genome- and Community-Level Interaction Insights into Carbon Utilization and Element Cycling Functions of Hydrothermarchaeota in Hydrothermal Sediment.</title>
        <authorList>
            <person name="Zhou Z."/>
            <person name="Liu Y."/>
            <person name="Xu W."/>
            <person name="Pan J."/>
            <person name="Luo Z.H."/>
            <person name="Li M."/>
        </authorList>
    </citation>
    <scope>NUCLEOTIDE SEQUENCE [LARGE SCALE GENOMIC DNA]</scope>
    <source>
        <strain evidence="3">SpSt-210</strain>
    </source>
</reference>
<feature type="domain" description="AB hydrolase-1" evidence="2">
    <location>
        <begin position="26"/>
        <end position="124"/>
    </location>
</feature>
<dbReference type="Pfam" id="PF00561">
    <property type="entry name" value="Abhydrolase_1"/>
    <property type="match status" value="1"/>
</dbReference>
<dbReference type="GO" id="GO:0004806">
    <property type="term" value="F:triacylglycerol lipase activity"/>
    <property type="evidence" value="ECO:0007669"/>
    <property type="project" value="TreeGrafter"/>
</dbReference>
<name>A0A831TEJ6_9BACT</name>
<comment type="caution">
    <text evidence="3">The sequence shown here is derived from an EMBL/GenBank/DDBJ whole genome shotgun (WGS) entry which is preliminary data.</text>
</comment>
<dbReference type="PANTHER" id="PTHR43433:SF5">
    <property type="entry name" value="AB HYDROLASE-1 DOMAIN-CONTAINING PROTEIN"/>
    <property type="match status" value="1"/>
</dbReference>
<accession>A0A831TEJ6</accession>
<dbReference type="InterPro" id="IPR029058">
    <property type="entry name" value="AB_hydrolase_fold"/>
</dbReference>
<sequence length="278" mass="30614">MWGGKSVPHIRVGDIELYYQQAGDGPPVLLVHHFFGTVESWAATREPLRRHFQVISVDLRAHGRSSPSPQPFTVDHLVADVAALLRELGISSLHLVGASIGAVICGRLALSEALNARSLTMIGVPRMGRAPRRIESIEQFVEQVFPAVEEEYTHAHRLHGPAYARTVLLQHFLRINRGEVRSWFEGLEGIRCPVLVVSGDNDWTFPPASALELAGRFQESELCVLPRGGHLPHRAAPHITTSVLLDFLLRAERRLQSNEVPASQNVPETPAADEVLGG</sequence>
<dbReference type="InterPro" id="IPR050471">
    <property type="entry name" value="AB_hydrolase"/>
</dbReference>
<feature type="compositionally biased region" description="Polar residues" evidence="1">
    <location>
        <begin position="258"/>
        <end position="267"/>
    </location>
</feature>
<dbReference type="InterPro" id="IPR000073">
    <property type="entry name" value="AB_hydrolase_1"/>
</dbReference>
<evidence type="ECO:0000313" key="3">
    <source>
        <dbReference type="EMBL" id="HEG90126.1"/>
    </source>
</evidence>
<evidence type="ECO:0000259" key="2">
    <source>
        <dbReference type="Pfam" id="PF00561"/>
    </source>
</evidence>